<name>A0A1I0GIN3_9FIRM</name>
<accession>A0A1I0GIN3</accession>
<evidence type="ECO:0000313" key="1">
    <source>
        <dbReference type="EMBL" id="SET71038.1"/>
    </source>
</evidence>
<dbReference type="GeneID" id="78289045"/>
<proteinExistence type="predicted"/>
<dbReference type="AlphaFoldDB" id="A0A1I0GIN3"/>
<dbReference type="InterPro" id="IPR008764">
    <property type="entry name" value="Peptidase_U57"/>
</dbReference>
<gene>
    <name evidence="1" type="ORF">SAMN04489758_13113</name>
</gene>
<dbReference type="EMBL" id="FOIN01000031">
    <property type="protein sequence ID" value="SET71038.1"/>
    <property type="molecule type" value="Genomic_DNA"/>
</dbReference>
<dbReference type="RefSeq" id="WP_092355378.1">
    <property type="nucleotide sequence ID" value="NZ_CAJTPY010000003.1"/>
</dbReference>
<organism evidence="1 2">
    <name type="scientific">Thomasclavelia cocleata</name>
    <dbReference type="NCBI Taxonomy" id="69824"/>
    <lineage>
        <taxon>Bacteria</taxon>
        <taxon>Bacillati</taxon>
        <taxon>Bacillota</taxon>
        <taxon>Erysipelotrichia</taxon>
        <taxon>Erysipelotrichales</taxon>
        <taxon>Coprobacillaceae</taxon>
        <taxon>Thomasclavelia</taxon>
    </lineage>
</organism>
<evidence type="ECO:0000313" key="2">
    <source>
        <dbReference type="Proteomes" id="UP000198558"/>
    </source>
</evidence>
<protein>
    <submittedName>
        <fullName evidence="1">Spore coat assemly protein</fullName>
    </submittedName>
</protein>
<dbReference type="Pfam" id="PF05582">
    <property type="entry name" value="Peptidase_U57"/>
    <property type="match status" value="2"/>
</dbReference>
<dbReference type="OrthoDB" id="9785306at2"/>
<sequence length="247" mass="27995">MKIGDIVCRKKYGKDICFKITDIKDGVYYLTGIEYRLVADSDESDLELSDFNSEKSDIIVENKPCLKGSVLHIDGDKNYLEMCLKKYKEFNINVHGYYMKENEIKDKIIPLLEKHKPDLLVITGHDAMKKNGDRKNIDSYLHTMDFVEAIRRARLYQDDKDSLIIFAGACQSYYELLLASGANFASSPSRKNIHALDPVFVVSQIANASVKNYVDLEKIVAKTSNKHLGVGGIDTRGVARKIYPTSR</sequence>
<keyword evidence="2" id="KW-1185">Reference proteome</keyword>
<dbReference type="PIRSF" id="PIRSF011575">
    <property type="entry name" value="YabG"/>
    <property type="match status" value="1"/>
</dbReference>
<dbReference type="Proteomes" id="UP000198558">
    <property type="component" value="Unassembled WGS sequence"/>
</dbReference>
<reference evidence="2" key="1">
    <citation type="submission" date="2016-10" db="EMBL/GenBank/DDBJ databases">
        <authorList>
            <person name="Varghese N."/>
            <person name="Submissions S."/>
        </authorList>
    </citation>
    <scope>NUCLEOTIDE SEQUENCE [LARGE SCALE GENOMIC DNA]</scope>
    <source>
        <strain evidence="2">DSM 1551</strain>
    </source>
</reference>